<keyword evidence="7" id="KW-0378">Hydrolase</keyword>
<dbReference type="PROSITE" id="PS50879">
    <property type="entry name" value="RNASE_H_1"/>
    <property type="match status" value="1"/>
</dbReference>
<dbReference type="InterPro" id="IPR036397">
    <property type="entry name" value="RNaseH_sf"/>
</dbReference>
<keyword evidence="4" id="KW-0540">Nuclease</keyword>
<dbReference type="PANTHER" id="PTHR10642">
    <property type="entry name" value="RIBONUCLEASE H1"/>
    <property type="match status" value="1"/>
</dbReference>
<comment type="similarity">
    <text evidence="2">Belongs to the RNase H family.</text>
</comment>
<evidence type="ECO:0000259" key="9">
    <source>
        <dbReference type="PROSITE" id="PS50879"/>
    </source>
</evidence>
<sequence length="293" mass="32325">MSDFFYDACLNDDNSAEIEREDLELYQQLGPEGRANIDTRWGPPSSWRASARNAPQARNHPLYMDPPNMEILAMYDASSNLRGTGRVLPTRFTPPSATSTPAELFPAGVNGPVYRFIRRGDPKQALIYVDGCCLDNGRASPRGGWAFVFQPGASGVVSARLEKKGPFGDVHAQSSNRAELRAVLGALRFRSWLGEGFTTLVLATDSEYVSKGATVWAPAWVRSGWKTSTGADVKNKDMWEMLLGEAERLGSRGLRIQFWKIPRMLNEKADRGAKDGAVKGDLDEYCELMGVLT</sequence>
<dbReference type="InterPro" id="IPR050092">
    <property type="entry name" value="RNase_H"/>
</dbReference>
<dbReference type="Pfam" id="PF00075">
    <property type="entry name" value="RNase_H"/>
    <property type="match status" value="1"/>
</dbReference>
<dbReference type="Proteomes" id="UP000557566">
    <property type="component" value="Unassembled WGS sequence"/>
</dbReference>
<evidence type="ECO:0000256" key="6">
    <source>
        <dbReference type="ARBA" id="ARBA00022759"/>
    </source>
</evidence>
<dbReference type="GO" id="GO:0004523">
    <property type="term" value="F:RNA-DNA hybrid ribonuclease activity"/>
    <property type="evidence" value="ECO:0007669"/>
    <property type="project" value="UniProtKB-EC"/>
</dbReference>
<proteinExistence type="inferred from homology"/>
<dbReference type="GO" id="GO:0003676">
    <property type="term" value="F:nucleic acid binding"/>
    <property type="evidence" value="ECO:0007669"/>
    <property type="project" value="InterPro"/>
</dbReference>
<keyword evidence="5" id="KW-0479">Metal-binding</keyword>
<dbReference type="Gene3D" id="3.30.420.10">
    <property type="entry name" value="Ribonuclease H-like superfamily/Ribonuclease H"/>
    <property type="match status" value="1"/>
</dbReference>
<dbReference type="InterPro" id="IPR012337">
    <property type="entry name" value="RNaseH-like_sf"/>
</dbReference>
<evidence type="ECO:0000256" key="3">
    <source>
        <dbReference type="ARBA" id="ARBA00012180"/>
    </source>
</evidence>
<evidence type="ECO:0000256" key="1">
    <source>
        <dbReference type="ARBA" id="ARBA00000077"/>
    </source>
</evidence>
<dbReference type="CDD" id="cd13934">
    <property type="entry name" value="RNase_H_Dikarya_like"/>
    <property type="match status" value="1"/>
</dbReference>
<reference evidence="10 11" key="1">
    <citation type="journal article" date="2020" name="Genome Biol. Evol.">
        <title>A new high-quality draft genome assembly of the Chinese cordyceps Ophiocordyceps sinensis.</title>
        <authorList>
            <person name="Shu R."/>
            <person name="Zhang J."/>
            <person name="Meng Q."/>
            <person name="Zhang H."/>
            <person name="Zhou G."/>
            <person name="Li M."/>
            <person name="Wu P."/>
            <person name="Zhao Y."/>
            <person name="Chen C."/>
            <person name="Qin Q."/>
        </authorList>
    </citation>
    <scope>NUCLEOTIDE SEQUENCE [LARGE SCALE GENOMIC DNA]</scope>
    <source>
        <strain evidence="10 11">IOZ07</strain>
    </source>
</reference>
<comment type="caution">
    <text evidence="10">The sequence shown here is derived from an EMBL/GenBank/DDBJ whole genome shotgun (WGS) entry which is preliminary data.</text>
</comment>
<accession>A0A8H4LV83</accession>
<organism evidence="10 11">
    <name type="scientific">Ophiocordyceps sinensis</name>
    <dbReference type="NCBI Taxonomy" id="72228"/>
    <lineage>
        <taxon>Eukaryota</taxon>
        <taxon>Fungi</taxon>
        <taxon>Dikarya</taxon>
        <taxon>Ascomycota</taxon>
        <taxon>Pezizomycotina</taxon>
        <taxon>Sordariomycetes</taxon>
        <taxon>Hypocreomycetidae</taxon>
        <taxon>Hypocreales</taxon>
        <taxon>Ophiocordycipitaceae</taxon>
        <taxon>Ophiocordyceps</taxon>
    </lineage>
</organism>
<dbReference type="GO" id="GO:0043137">
    <property type="term" value="P:DNA replication, removal of RNA primer"/>
    <property type="evidence" value="ECO:0007669"/>
    <property type="project" value="TreeGrafter"/>
</dbReference>
<evidence type="ECO:0000256" key="4">
    <source>
        <dbReference type="ARBA" id="ARBA00022722"/>
    </source>
</evidence>
<evidence type="ECO:0000313" key="10">
    <source>
        <dbReference type="EMBL" id="KAF4506054.1"/>
    </source>
</evidence>
<dbReference type="GO" id="GO:0046872">
    <property type="term" value="F:metal ion binding"/>
    <property type="evidence" value="ECO:0007669"/>
    <property type="project" value="UniProtKB-KW"/>
</dbReference>
<feature type="region of interest" description="Disordered" evidence="8">
    <location>
        <begin position="34"/>
        <end position="62"/>
    </location>
</feature>
<feature type="domain" description="RNase H type-1" evidence="9">
    <location>
        <begin position="121"/>
        <end position="278"/>
    </location>
</feature>
<evidence type="ECO:0000256" key="2">
    <source>
        <dbReference type="ARBA" id="ARBA00005300"/>
    </source>
</evidence>
<dbReference type="PANTHER" id="PTHR10642:SF26">
    <property type="entry name" value="RIBONUCLEASE H1"/>
    <property type="match status" value="1"/>
</dbReference>
<dbReference type="AlphaFoldDB" id="A0A8H4LV83"/>
<protein>
    <recommendedName>
        <fullName evidence="3">ribonuclease H</fullName>
        <ecNumber evidence="3">3.1.26.4</ecNumber>
    </recommendedName>
</protein>
<dbReference type="OrthoDB" id="407198at2759"/>
<dbReference type="EMBL" id="JAAVMX010000007">
    <property type="protein sequence ID" value="KAF4506054.1"/>
    <property type="molecule type" value="Genomic_DNA"/>
</dbReference>
<evidence type="ECO:0000256" key="7">
    <source>
        <dbReference type="ARBA" id="ARBA00022801"/>
    </source>
</evidence>
<evidence type="ECO:0000256" key="5">
    <source>
        <dbReference type="ARBA" id="ARBA00022723"/>
    </source>
</evidence>
<dbReference type="SUPFAM" id="SSF53098">
    <property type="entry name" value="Ribonuclease H-like"/>
    <property type="match status" value="1"/>
</dbReference>
<evidence type="ECO:0000256" key="8">
    <source>
        <dbReference type="SAM" id="MobiDB-lite"/>
    </source>
</evidence>
<dbReference type="EC" id="3.1.26.4" evidence="3"/>
<gene>
    <name evidence="10" type="ORF">G6O67_006176</name>
</gene>
<evidence type="ECO:0000313" key="11">
    <source>
        <dbReference type="Proteomes" id="UP000557566"/>
    </source>
</evidence>
<dbReference type="InterPro" id="IPR002156">
    <property type="entry name" value="RNaseH_domain"/>
</dbReference>
<comment type="catalytic activity">
    <reaction evidence="1">
        <text>Endonucleolytic cleavage to 5'-phosphomonoester.</text>
        <dbReference type="EC" id="3.1.26.4"/>
    </reaction>
</comment>
<name>A0A8H4LV83_9HYPO</name>
<keyword evidence="6" id="KW-0255">Endonuclease</keyword>
<keyword evidence="11" id="KW-1185">Reference proteome</keyword>